<dbReference type="Proteomes" id="UP000176965">
    <property type="component" value="Unassembled WGS sequence"/>
</dbReference>
<feature type="domain" description="Transcriptional repressor PaaX-like central Cas2-like" evidence="2">
    <location>
        <begin position="105"/>
        <end position="178"/>
    </location>
</feature>
<evidence type="ECO:0000313" key="4">
    <source>
        <dbReference type="Proteomes" id="UP000176965"/>
    </source>
</evidence>
<evidence type="ECO:0000313" key="3">
    <source>
        <dbReference type="EMBL" id="OHA47603.1"/>
    </source>
</evidence>
<dbReference type="SUPFAM" id="SSF143430">
    <property type="entry name" value="TTP0101/SSO1404-like"/>
    <property type="match status" value="1"/>
</dbReference>
<dbReference type="EMBL" id="MHSQ01000004">
    <property type="protein sequence ID" value="OHA47603.1"/>
    <property type="molecule type" value="Genomic_DNA"/>
</dbReference>
<sequence>MGTLEASLRKEIRVGKIQKAILGTVAVAGLLGVAAVAPNVLQIFGKFIKGQAIKRSQRESINYSRRKLVNKGFLEYKDGFLKLTLKGKSFLGRLEGKSLKVAKPKRWDKKWRIIIFDIKEERKYLRDKIRNTLIDIGFIKLQKSVWVFPYDCEDLITLIKADFEIGKDVLYLIVDRIENDKTVREYFDL</sequence>
<dbReference type="InterPro" id="IPR048846">
    <property type="entry name" value="PaaX-like_central"/>
</dbReference>
<dbReference type="AlphaFoldDB" id="A0A1G2PH59"/>
<gene>
    <name evidence="3" type="ORF">A2541_01745</name>
</gene>
<evidence type="ECO:0000256" key="1">
    <source>
        <dbReference type="SAM" id="Phobius"/>
    </source>
</evidence>
<name>A0A1G2PH59_9BACT</name>
<keyword evidence="1" id="KW-0472">Membrane</keyword>
<accession>A0A1G2PH59</accession>
<comment type="caution">
    <text evidence="3">The sequence shown here is derived from an EMBL/GenBank/DDBJ whole genome shotgun (WGS) entry which is preliminary data.</text>
</comment>
<feature type="transmembrane region" description="Helical" evidence="1">
    <location>
        <begin position="20"/>
        <end position="41"/>
    </location>
</feature>
<reference evidence="3 4" key="1">
    <citation type="journal article" date="2016" name="Nat. Commun.">
        <title>Thousands of microbial genomes shed light on interconnected biogeochemical processes in an aquifer system.</title>
        <authorList>
            <person name="Anantharaman K."/>
            <person name="Brown C.T."/>
            <person name="Hug L.A."/>
            <person name="Sharon I."/>
            <person name="Castelle C.J."/>
            <person name="Probst A.J."/>
            <person name="Thomas B.C."/>
            <person name="Singh A."/>
            <person name="Wilkins M.J."/>
            <person name="Karaoz U."/>
            <person name="Brodie E.L."/>
            <person name="Williams K.H."/>
            <person name="Hubbard S.S."/>
            <person name="Banfield J.F."/>
        </authorList>
    </citation>
    <scope>NUCLEOTIDE SEQUENCE [LARGE SCALE GENOMIC DNA]</scope>
</reference>
<keyword evidence="1" id="KW-0812">Transmembrane</keyword>
<protein>
    <recommendedName>
        <fullName evidence="2">Transcriptional repressor PaaX-like central Cas2-like domain-containing protein</fullName>
    </recommendedName>
</protein>
<dbReference type="Gene3D" id="3.30.70.2650">
    <property type="match status" value="1"/>
</dbReference>
<evidence type="ECO:0000259" key="2">
    <source>
        <dbReference type="Pfam" id="PF20803"/>
    </source>
</evidence>
<dbReference type="STRING" id="1802338.A2541_01745"/>
<proteinExistence type="predicted"/>
<organism evidence="3 4">
    <name type="scientific">Candidatus Taylorbacteria bacterium RIFOXYD2_FULL_36_9</name>
    <dbReference type="NCBI Taxonomy" id="1802338"/>
    <lineage>
        <taxon>Bacteria</taxon>
        <taxon>Candidatus Tayloriibacteriota</taxon>
    </lineage>
</organism>
<keyword evidence="1" id="KW-1133">Transmembrane helix</keyword>
<dbReference type="Pfam" id="PF20803">
    <property type="entry name" value="PaaX_M"/>
    <property type="match status" value="1"/>
</dbReference>